<keyword evidence="4" id="KW-0028">Amino-acid biosynthesis</keyword>
<keyword evidence="3 4" id="KW-0560">Oxidoreductase</keyword>
<organism evidence="7 8">
    <name type="scientific">Brooklawnia cerclae</name>
    <dbReference type="NCBI Taxonomy" id="349934"/>
    <lineage>
        <taxon>Bacteria</taxon>
        <taxon>Bacillati</taxon>
        <taxon>Actinomycetota</taxon>
        <taxon>Actinomycetes</taxon>
        <taxon>Propionibacteriales</taxon>
        <taxon>Propionibacteriaceae</taxon>
        <taxon>Brooklawnia</taxon>
    </lineage>
</organism>
<keyword evidence="8" id="KW-1185">Reference proteome</keyword>
<dbReference type="InterPro" id="IPR028939">
    <property type="entry name" value="P5C_Rdtase_cat_N"/>
</dbReference>
<proteinExistence type="inferred from homology"/>
<keyword evidence="4" id="KW-0963">Cytoplasm</keyword>
<dbReference type="PANTHER" id="PTHR11645:SF0">
    <property type="entry name" value="PYRROLINE-5-CARBOXYLATE REDUCTASE 3"/>
    <property type="match status" value="1"/>
</dbReference>
<dbReference type="Gene3D" id="3.40.50.720">
    <property type="entry name" value="NAD(P)-binding Rossmann-like Domain"/>
    <property type="match status" value="1"/>
</dbReference>
<dbReference type="InterPro" id="IPR029036">
    <property type="entry name" value="P5CR_dimer"/>
</dbReference>
<evidence type="ECO:0000256" key="4">
    <source>
        <dbReference type="HAMAP-Rule" id="MF_01925"/>
    </source>
</evidence>
<evidence type="ECO:0000256" key="2">
    <source>
        <dbReference type="ARBA" id="ARBA00022857"/>
    </source>
</evidence>
<accession>A0ABX0SBE1</accession>
<dbReference type="EC" id="1.5.1.2" evidence="4"/>
<evidence type="ECO:0000313" key="8">
    <source>
        <dbReference type="Proteomes" id="UP000749311"/>
    </source>
</evidence>
<comment type="subcellular location">
    <subcellularLocation>
        <location evidence="4">Cytoplasm</location>
    </subcellularLocation>
</comment>
<dbReference type="HAMAP" id="MF_01925">
    <property type="entry name" value="P5C_reductase"/>
    <property type="match status" value="1"/>
</dbReference>
<comment type="catalytic activity">
    <reaction evidence="4">
        <text>L-proline + NAD(+) = (S)-1-pyrroline-5-carboxylate + NADH + 2 H(+)</text>
        <dbReference type="Rhea" id="RHEA:14105"/>
        <dbReference type="ChEBI" id="CHEBI:15378"/>
        <dbReference type="ChEBI" id="CHEBI:17388"/>
        <dbReference type="ChEBI" id="CHEBI:57540"/>
        <dbReference type="ChEBI" id="CHEBI:57945"/>
        <dbReference type="ChEBI" id="CHEBI:60039"/>
        <dbReference type="EC" id="1.5.1.2"/>
    </reaction>
</comment>
<dbReference type="PANTHER" id="PTHR11645">
    <property type="entry name" value="PYRROLINE-5-CARBOXYLATE REDUCTASE"/>
    <property type="match status" value="1"/>
</dbReference>
<evidence type="ECO:0000259" key="5">
    <source>
        <dbReference type="Pfam" id="PF03807"/>
    </source>
</evidence>
<keyword evidence="2 4" id="KW-0521">NADP</keyword>
<comment type="pathway">
    <text evidence="4">Amino-acid biosynthesis; L-proline biosynthesis; L-proline from L-glutamate 5-semialdehyde: step 1/1.</text>
</comment>
<dbReference type="InterPro" id="IPR008927">
    <property type="entry name" value="6-PGluconate_DH-like_C_sf"/>
</dbReference>
<dbReference type="InterPro" id="IPR000304">
    <property type="entry name" value="Pyrroline-COOH_reductase"/>
</dbReference>
<comment type="caution">
    <text evidence="7">The sequence shown here is derived from an EMBL/GenBank/DDBJ whole genome shotgun (WGS) entry which is preliminary data.</text>
</comment>
<sequence length="264" mass="26748">MGEAWQGTIAVIGAGQLGSSLVEGLVRAGIDPGTIRVSTHSPEHAEALAERLGVVPLPARAAVRDADLVVVAVRPAQVVGVLDDLRESLAPGAVVVSLTGAPSLAVLSEHLPAGIPIIRAMPNPAMAVGAAVIGFCPADDCPGTIARRVHTLLEQVGTVIDLDEEQLGTIGTLAGHGQAVIYYVADALVQWGVMAGFPREQARGIVAAAVSGAGATLTASDLPPSAHQHRVSTPGGTTIRATSELDVRGVRGAVIACMEGGRFA</sequence>
<feature type="domain" description="Pyrroline-5-carboxylate reductase dimerisation" evidence="6">
    <location>
        <begin position="164"/>
        <end position="259"/>
    </location>
</feature>
<dbReference type="SUPFAM" id="SSF51735">
    <property type="entry name" value="NAD(P)-binding Rossmann-fold domains"/>
    <property type="match status" value="1"/>
</dbReference>
<comment type="catalytic activity">
    <reaction evidence="4">
        <text>L-proline + NADP(+) = (S)-1-pyrroline-5-carboxylate + NADPH + 2 H(+)</text>
        <dbReference type="Rhea" id="RHEA:14109"/>
        <dbReference type="ChEBI" id="CHEBI:15378"/>
        <dbReference type="ChEBI" id="CHEBI:17388"/>
        <dbReference type="ChEBI" id="CHEBI:57783"/>
        <dbReference type="ChEBI" id="CHEBI:58349"/>
        <dbReference type="ChEBI" id="CHEBI:60039"/>
        <dbReference type="EC" id="1.5.1.2"/>
    </reaction>
</comment>
<evidence type="ECO:0000256" key="1">
    <source>
        <dbReference type="ARBA" id="ARBA00005525"/>
    </source>
</evidence>
<name>A0ABX0SBE1_9ACTN</name>
<dbReference type="GO" id="GO:0004735">
    <property type="term" value="F:pyrroline-5-carboxylate reductase activity"/>
    <property type="evidence" value="ECO:0007669"/>
    <property type="project" value="UniProtKB-EC"/>
</dbReference>
<feature type="domain" description="Pyrroline-5-carboxylate reductase catalytic N-terminal" evidence="5">
    <location>
        <begin position="8"/>
        <end position="99"/>
    </location>
</feature>
<comment type="function">
    <text evidence="4">Catalyzes the reduction of 1-pyrroline-5-carboxylate (PCA) to L-proline.</text>
</comment>
<dbReference type="PIRSF" id="PIRSF000193">
    <property type="entry name" value="Pyrrol-5-carb_rd"/>
    <property type="match status" value="1"/>
</dbReference>
<comment type="similarity">
    <text evidence="1 4">Belongs to the pyrroline-5-carboxylate reductase family.</text>
</comment>
<dbReference type="Gene3D" id="1.10.3730.10">
    <property type="entry name" value="ProC C-terminal domain-like"/>
    <property type="match status" value="1"/>
</dbReference>
<dbReference type="EMBL" id="JAAMOZ010000001">
    <property type="protein sequence ID" value="NIH55713.1"/>
    <property type="molecule type" value="Genomic_DNA"/>
</dbReference>
<evidence type="ECO:0000256" key="3">
    <source>
        <dbReference type="ARBA" id="ARBA00023002"/>
    </source>
</evidence>
<evidence type="ECO:0000259" key="6">
    <source>
        <dbReference type="Pfam" id="PF14748"/>
    </source>
</evidence>
<dbReference type="RefSeq" id="WP_167164280.1">
    <property type="nucleotide sequence ID" value="NZ_BAAAOO010000017.1"/>
</dbReference>
<keyword evidence="4" id="KW-0641">Proline biosynthesis</keyword>
<gene>
    <name evidence="4" type="primary">proC</name>
    <name evidence="7" type="ORF">FB473_000358</name>
</gene>
<dbReference type="Pfam" id="PF03807">
    <property type="entry name" value="F420_oxidored"/>
    <property type="match status" value="1"/>
</dbReference>
<reference evidence="7 8" key="1">
    <citation type="submission" date="2020-02" db="EMBL/GenBank/DDBJ databases">
        <title>Sequencing the genomes of 1000 actinobacteria strains.</title>
        <authorList>
            <person name="Klenk H.-P."/>
        </authorList>
    </citation>
    <scope>NUCLEOTIDE SEQUENCE [LARGE SCALE GENOMIC DNA]</scope>
    <source>
        <strain evidence="7 8">DSM 19609</strain>
    </source>
</reference>
<dbReference type="InterPro" id="IPR036291">
    <property type="entry name" value="NAD(P)-bd_dom_sf"/>
</dbReference>
<evidence type="ECO:0000313" key="7">
    <source>
        <dbReference type="EMBL" id="NIH55713.1"/>
    </source>
</evidence>
<protein>
    <recommendedName>
        <fullName evidence="4">Pyrroline-5-carboxylate reductase</fullName>
        <shortName evidence="4">P5C reductase</shortName>
        <shortName evidence="4">P5CR</shortName>
        <ecNumber evidence="4">1.5.1.2</ecNumber>
    </recommendedName>
    <alternativeName>
        <fullName evidence="4">PCA reductase</fullName>
    </alternativeName>
</protein>
<dbReference type="Proteomes" id="UP000749311">
    <property type="component" value="Unassembled WGS sequence"/>
</dbReference>
<dbReference type="SUPFAM" id="SSF48179">
    <property type="entry name" value="6-phosphogluconate dehydrogenase C-terminal domain-like"/>
    <property type="match status" value="1"/>
</dbReference>
<dbReference type="Pfam" id="PF14748">
    <property type="entry name" value="P5CR_dimer"/>
    <property type="match status" value="1"/>
</dbReference>